<evidence type="ECO:0000259" key="14">
    <source>
        <dbReference type="Pfam" id="PF20501"/>
    </source>
</evidence>
<evidence type="ECO:0000259" key="11">
    <source>
        <dbReference type="Pfam" id="PF00361"/>
    </source>
</evidence>
<evidence type="ECO:0000256" key="2">
    <source>
        <dbReference type="ARBA" id="ARBA00022448"/>
    </source>
</evidence>
<feature type="domain" description="NADH-Ubiquinone oxidoreductase (complex I) chain 5 N-terminal" evidence="12">
    <location>
        <begin position="58"/>
        <end position="108"/>
    </location>
</feature>
<feature type="transmembrane region" description="Helical" evidence="10">
    <location>
        <begin position="238"/>
        <end position="254"/>
    </location>
</feature>
<evidence type="ECO:0000313" key="16">
    <source>
        <dbReference type="Proteomes" id="UP000292858"/>
    </source>
</evidence>
<gene>
    <name evidence="15" type="ORF">ETP66_07155</name>
</gene>
<accession>A0A4Q9B4U6</accession>
<evidence type="ECO:0000259" key="12">
    <source>
        <dbReference type="Pfam" id="PF00662"/>
    </source>
</evidence>
<dbReference type="Pfam" id="PF00361">
    <property type="entry name" value="Proton_antipo_M"/>
    <property type="match status" value="1"/>
</dbReference>
<dbReference type="InterPro" id="IPR001516">
    <property type="entry name" value="Proton_antipo_N"/>
</dbReference>
<evidence type="ECO:0000256" key="1">
    <source>
        <dbReference type="ARBA" id="ARBA00004651"/>
    </source>
</evidence>
<dbReference type="AlphaFoldDB" id="A0A4Q9B4U6"/>
<dbReference type="Pfam" id="PF13244">
    <property type="entry name" value="MbhD"/>
    <property type="match status" value="1"/>
</dbReference>
<evidence type="ECO:0000256" key="5">
    <source>
        <dbReference type="ARBA" id="ARBA00022692"/>
    </source>
</evidence>
<protein>
    <submittedName>
        <fullName evidence="15">DUF4040 domain-containing protein</fullName>
    </submittedName>
</protein>
<feature type="transmembrane region" description="Helical" evidence="10">
    <location>
        <begin position="720"/>
        <end position="738"/>
    </location>
</feature>
<feature type="transmembrane region" description="Helical" evidence="10">
    <location>
        <begin position="546"/>
        <end position="567"/>
    </location>
</feature>
<dbReference type="InterPro" id="IPR050616">
    <property type="entry name" value="CPA3_Na-H_Antiporter_A"/>
</dbReference>
<proteinExistence type="predicted"/>
<feature type="transmembrane region" description="Helical" evidence="10">
    <location>
        <begin position="662"/>
        <end position="680"/>
    </location>
</feature>
<keyword evidence="7" id="KW-0406">Ion transport</keyword>
<feature type="transmembrane region" description="Helical" evidence="10">
    <location>
        <begin position="320"/>
        <end position="342"/>
    </location>
</feature>
<keyword evidence="6 10" id="KW-1133">Transmembrane helix</keyword>
<evidence type="ECO:0000256" key="10">
    <source>
        <dbReference type="SAM" id="Phobius"/>
    </source>
</evidence>
<dbReference type="InterPro" id="IPR001750">
    <property type="entry name" value="ND/Mrp_TM"/>
</dbReference>
<dbReference type="InterPro" id="IPR042106">
    <property type="entry name" value="Nuo/plastoQ_OxRdtase_6_NuoJ"/>
</dbReference>
<name>A0A4Q9B4U6_9DEIN</name>
<dbReference type="PRINTS" id="PR01434">
    <property type="entry name" value="NADHDHGNASE5"/>
</dbReference>
<dbReference type="Pfam" id="PF00662">
    <property type="entry name" value="Proton_antipo_N"/>
    <property type="match status" value="1"/>
</dbReference>
<keyword evidence="3" id="KW-0050">Antiport</keyword>
<dbReference type="InterPro" id="IPR025383">
    <property type="entry name" value="MrpA_C/MbhD"/>
</dbReference>
<evidence type="ECO:0000313" key="15">
    <source>
        <dbReference type="EMBL" id="TBH20133.1"/>
    </source>
</evidence>
<dbReference type="GO" id="GO:0006811">
    <property type="term" value="P:monoatomic ion transport"/>
    <property type="evidence" value="ECO:0007669"/>
    <property type="project" value="UniProtKB-KW"/>
</dbReference>
<organism evidence="15 16">
    <name type="scientific">Thermus thermamylovorans</name>
    <dbReference type="NCBI Taxonomy" id="2509362"/>
    <lineage>
        <taxon>Bacteria</taxon>
        <taxon>Thermotogati</taxon>
        <taxon>Deinococcota</taxon>
        <taxon>Deinococci</taxon>
        <taxon>Thermales</taxon>
        <taxon>Thermaceae</taxon>
        <taxon>Thermus</taxon>
    </lineage>
</organism>
<feature type="transmembrane region" description="Helical" evidence="10">
    <location>
        <begin position="354"/>
        <end position="379"/>
    </location>
</feature>
<evidence type="ECO:0000259" key="13">
    <source>
        <dbReference type="Pfam" id="PF13244"/>
    </source>
</evidence>
<feature type="transmembrane region" description="Helical" evidence="10">
    <location>
        <begin position="26"/>
        <end position="45"/>
    </location>
</feature>
<feature type="transmembrane region" description="Helical" evidence="10">
    <location>
        <begin position="266"/>
        <end position="287"/>
    </location>
</feature>
<evidence type="ECO:0000256" key="8">
    <source>
        <dbReference type="ARBA" id="ARBA00023136"/>
    </source>
</evidence>
<feature type="domain" description="MrpA C-terminal/MbhE" evidence="14">
    <location>
        <begin position="666"/>
        <end position="740"/>
    </location>
</feature>
<keyword evidence="16" id="KW-1185">Reference proteome</keyword>
<evidence type="ECO:0000256" key="3">
    <source>
        <dbReference type="ARBA" id="ARBA00022449"/>
    </source>
</evidence>
<feature type="transmembrane region" description="Helical" evidence="10">
    <location>
        <begin position="294"/>
        <end position="314"/>
    </location>
</feature>
<feature type="domain" description="NADH:quinone oxidoreductase/Mrp antiporter transmembrane" evidence="11">
    <location>
        <begin position="124"/>
        <end position="395"/>
    </location>
</feature>
<dbReference type="Gene3D" id="1.20.120.1200">
    <property type="entry name" value="NADH-ubiquinone/plastoquinone oxidoreductase chain 6, subunit NuoJ"/>
    <property type="match status" value="1"/>
</dbReference>
<evidence type="ECO:0000256" key="9">
    <source>
        <dbReference type="RuleBase" id="RU000320"/>
    </source>
</evidence>
<feature type="transmembrane region" description="Helical" evidence="10">
    <location>
        <begin position="630"/>
        <end position="650"/>
    </location>
</feature>
<feature type="transmembrane region" description="Helical" evidence="10">
    <location>
        <begin position="107"/>
        <end position="124"/>
    </location>
</feature>
<feature type="transmembrane region" description="Helical" evidence="10">
    <location>
        <begin position="487"/>
        <end position="507"/>
    </location>
</feature>
<dbReference type="PANTHER" id="PTHR43373">
    <property type="entry name" value="NA(+)/H(+) ANTIPORTER SUBUNIT"/>
    <property type="match status" value="1"/>
</dbReference>
<dbReference type="InterPro" id="IPR046806">
    <property type="entry name" value="MrpA_C/MbhE"/>
</dbReference>
<feature type="transmembrane region" description="Helical" evidence="10">
    <location>
        <begin position="159"/>
        <end position="181"/>
    </location>
</feature>
<sequence>MALSALAPFLLGALAPFLMRFLGRKVAYLFFLLPLGLFLHLLGYLPRVAAGERVREDWAWVPGLGIAFGFYLDGFSLLFALLILGIGAVILLYGASYLEHHPHQDRFFLFILAFMGSMLGLVLAGDLVTLFVFWELTSLTSFLLVGLEHERASARRAALQALFVTVFGGLFLLAGFVLLALAGGSYSLEALLAQDLTAHPYYPALLLLLALGAFAKSAQFPFHFWLPNAMEAPTPVSAYLHSATMVKAGVYLLARFHPTLGGGELWQALLLPVGGVTMLLGAYAALTATEIKRVLAYSTVSVLGLLTFLLGVGTEGAVKAMVLVLLAHALYKGALFLVAGSIDHGAGEKKVDRLGGLLSAMPLTALAGFLAALSMVGLPPAFGFVAKEFFYKALEGSPLLLPAFLASLLLVGVALLAGVKPFLGERPPHLHPHESPWPLWGGPLLLGLVGLAFGLLTPEVGRLLVAPAVVAIWGQEVPVKVYFWDGFNPVLLLSLATVLAGAGAFAARRGLRRLALPYSADRAYDRILEALEGLAKWQTALLQHGYLRLYAATVLGVGLLLTLLPALRAGVRWPALEGVRLYEALILLLMATAAFYAARTRSPIFAVVALGLVGYGIALVYLFYGAPDLAMTQLLVETLTVLVFAFVFAAMPRFARDRPVPWKALVGAGVGAAVTLGVLATSGQAPLPPVSEFFAEESYQSAFGRNVVNVILVDFRALDTLGEVVVLVLAGLGAYVLLRRKHGNSGA</sequence>
<keyword evidence="2" id="KW-0813">Transport</keyword>
<feature type="transmembrane region" description="Helical" evidence="10">
    <location>
        <begin position="201"/>
        <end position="226"/>
    </location>
</feature>
<evidence type="ECO:0000256" key="7">
    <source>
        <dbReference type="ARBA" id="ARBA00023065"/>
    </source>
</evidence>
<feature type="transmembrane region" description="Helical" evidence="10">
    <location>
        <begin position="604"/>
        <end position="624"/>
    </location>
</feature>
<dbReference type="GO" id="GO:0005886">
    <property type="term" value="C:plasma membrane"/>
    <property type="evidence" value="ECO:0007669"/>
    <property type="project" value="UniProtKB-SubCell"/>
</dbReference>
<feature type="domain" description="MrpA C-terminal/MbhD" evidence="13">
    <location>
        <begin position="588"/>
        <end position="653"/>
    </location>
</feature>
<evidence type="ECO:0000256" key="4">
    <source>
        <dbReference type="ARBA" id="ARBA00022475"/>
    </source>
</evidence>
<comment type="caution">
    <text evidence="15">The sequence shown here is derived from an EMBL/GenBank/DDBJ whole genome shotgun (WGS) entry which is preliminary data.</text>
</comment>
<feature type="transmembrane region" description="Helical" evidence="10">
    <location>
        <begin position="579"/>
        <end position="597"/>
    </location>
</feature>
<feature type="transmembrane region" description="Helical" evidence="10">
    <location>
        <begin position="130"/>
        <end position="147"/>
    </location>
</feature>
<evidence type="ECO:0000256" key="6">
    <source>
        <dbReference type="ARBA" id="ARBA00022989"/>
    </source>
</evidence>
<keyword evidence="5 9" id="KW-0812">Transmembrane</keyword>
<keyword evidence="8 10" id="KW-0472">Membrane</keyword>
<feature type="transmembrane region" description="Helical" evidence="10">
    <location>
        <begin position="399"/>
        <end position="419"/>
    </location>
</feature>
<reference evidence="15 16" key="1">
    <citation type="submission" date="2019-02" db="EMBL/GenBank/DDBJ databases">
        <title>Thermus sp. a novel from hot spring.</title>
        <authorList>
            <person name="Zhao Z."/>
        </authorList>
    </citation>
    <scope>NUCLEOTIDE SEQUENCE [LARGE SCALE GENOMIC DNA]</scope>
    <source>
        <strain evidence="15 16">CFH 72773T</strain>
    </source>
</reference>
<keyword evidence="4" id="KW-1003">Cell membrane</keyword>
<dbReference type="Pfam" id="PF20501">
    <property type="entry name" value="MbhE"/>
    <property type="match status" value="1"/>
</dbReference>
<dbReference type="GO" id="GO:0015297">
    <property type="term" value="F:antiporter activity"/>
    <property type="evidence" value="ECO:0007669"/>
    <property type="project" value="UniProtKB-KW"/>
</dbReference>
<dbReference type="PANTHER" id="PTHR43373:SF1">
    <property type="entry name" value="NA(+)_H(+) ANTIPORTER SUBUNIT A"/>
    <property type="match status" value="1"/>
</dbReference>
<dbReference type="OrthoDB" id="9807568at2"/>
<dbReference type="Proteomes" id="UP000292858">
    <property type="component" value="Unassembled WGS sequence"/>
</dbReference>
<dbReference type="EMBL" id="SIJL01000008">
    <property type="protein sequence ID" value="TBH20133.1"/>
    <property type="molecule type" value="Genomic_DNA"/>
</dbReference>
<feature type="transmembrane region" description="Helical" evidence="10">
    <location>
        <begin position="439"/>
        <end position="457"/>
    </location>
</feature>
<comment type="subcellular location">
    <subcellularLocation>
        <location evidence="1">Cell membrane</location>
        <topology evidence="1">Multi-pass membrane protein</topology>
    </subcellularLocation>
    <subcellularLocation>
        <location evidence="9">Membrane</location>
        <topology evidence="9">Multi-pass membrane protein</topology>
    </subcellularLocation>
</comment>
<feature type="transmembrane region" description="Helical" evidence="10">
    <location>
        <begin position="78"/>
        <end position="95"/>
    </location>
</feature>